<name>A0A2A9P2U4_OPHUN</name>
<keyword evidence="6" id="KW-0503">Monooxygenase</keyword>
<dbReference type="InterPro" id="IPR001128">
    <property type="entry name" value="Cyt_P450"/>
</dbReference>
<evidence type="ECO:0000256" key="7">
    <source>
        <dbReference type="PIRSR" id="PIRSR602403-1"/>
    </source>
</evidence>
<evidence type="ECO:0008006" key="11">
    <source>
        <dbReference type="Google" id="ProtNLM"/>
    </source>
</evidence>
<comment type="caution">
    <text evidence="9">The sequence shown here is derived from an EMBL/GenBank/DDBJ whole genome shotgun (WGS) entry which is preliminary data.</text>
</comment>
<reference evidence="9 10" key="1">
    <citation type="journal article" date="2015" name="BMC Genomics">
        <title>Gene expression during zombie ant biting behavior reflects the complexity underlying fungal parasitic behavioral manipulation.</title>
        <authorList>
            <person name="de Bekker C."/>
            <person name="Ohm R.A."/>
            <person name="Loreto R.G."/>
            <person name="Sebastian A."/>
            <person name="Albert I."/>
            <person name="Merrow M."/>
            <person name="Brachmann A."/>
            <person name="Hughes D.P."/>
        </authorList>
    </citation>
    <scope>NUCLEOTIDE SEQUENCE [LARGE SCALE GENOMIC DNA]</scope>
    <source>
        <strain evidence="9 10">SC16a</strain>
    </source>
</reference>
<reference evidence="9 10" key="2">
    <citation type="journal article" date="2017" name="Sci. Rep.">
        <title>Ant-infecting Ophiocordyceps genomes reveal a high diversity of potential behavioral manipulation genes and a possible major role for enterotoxins.</title>
        <authorList>
            <person name="de Bekker C."/>
            <person name="Ohm R.A."/>
            <person name="Evans H.C."/>
            <person name="Brachmann A."/>
            <person name="Hughes D.P."/>
        </authorList>
    </citation>
    <scope>NUCLEOTIDE SEQUENCE [LARGE SCALE GENOMIC DNA]</scope>
    <source>
        <strain evidence="9 10">SC16a</strain>
    </source>
</reference>
<feature type="binding site" description="axial binding residue" evidence="7">
    <location>
        <position position="578"/>
    </location>
    <ligand>
        <name>heme</name>
        <dbReference type="ChEBI" id="CHEBI:30413"/>
    </ligand>
    <ligandPart>
        <name>Fe</name>
        <dbReference type="ChEBI" id="CHEBI:18248"/>
    </ligandPart>
</feature>
<dbReference type="InterPro" id="IPR050121">
    <property type="entry name" value="Cytochrome_P450_monoxygenase"/>
</dbReference>
<dbReference type="PRINTS" id="PR00385">
    <property type="entry name" value="P450"/>
</dbReference>
<dbReference type="GO" id="GO:0020037">
    <property type="term" value="F:heme binding"/>
    <property type="evidence" value="ECO:0007669"/>
    <property type="project" value="InterPro"/>
</dbReference>
<evidence type="ECO:0000256" key="4">
    <source>
        <dbReference type="ARBA" id="ARBA00022723"/>
    </source>
</evidence>
<dbReference type="PRINTS" id="PR00465">
    <property type="entry name" value="EP450IV"/>
</dbReference>
<evidence type="ECO:0000256" key="5">
    <source>
        <dbReference type="ARBA" id="ARBA00023004"/>
    </source>
</evidence>
<dbReference type="GO" id="GO:0004497">
    <property type="term" value="F:monooxygenase activity"/>
    <property type="evidence" value="ECO:0007669"/>
    <property type="project" value="UniProtKB-KW"/>
</dbReference>
<dbReference type="GO" id="GO:0016705">
    <property type="term" value="F:oxidoreductase activity, acting on paired donors, with incorporation or reduction of molecular oxygen"/>
    <property type="evidence" value="ECO:0007669"/>
    <property type="project" value="InterPro"/>
</dbReference>
<evidence type="ECO:0000256" key="2">
    <source>
        <dbReference type="ARBA" id="ARBA00010617"/>
    </source>
</evidence>
<evidence type="ECO:0000256" key="1">
    <source>
        <dbReference type="ARBA" id="ARBA00001971"/>
    </source>
</evidence>
<evidence type="ECO:0000256" key="3">
    <source>
        <dbReference type="ARBA" id="ARBA00022617"/>
    </source>
</evidence>
<dbReference type="InterPro" id="IPR036396">
    <property type="entry name" value="Cyt_P450_sf"/>
</dbReference>
<dbReference type="GO" id="GO:0005506">
    <property type="term" value="F:iron ion binding"/>
    <property type="evidence" value="ECO:0007669"/>
    <property type="project" value="InterPro"/>
</dbReference>
<comment type="similarity">
    <text evidence="2">Belongs to the cytochrome P450 family.</text>
</comment>
<dbReference type="PANTHER" id="PTHR24305">
    <property type="entry name" value="CYTOCHROME P450"/>
    <property type="match status" value="1"/>
</dbReference>
<evidence type="ECO:0000256" key="6">
    <source>
        <dbReference type="ARBA" id="ARBA00023033"/>
    </source>
</evidence>
<gene>
    <name evidence="9" type="ORF">XA68_10461</name>
</gene>
<keyword evidence="3 7" id="KW-0349">Heme</keyword>
<keyword evidence="4 7" id="KW-0479">Metal-binding</keyword>
<dbReference type="SUPFAM" id="SSF48264">
    <property type="entry name" value="Cytochrome P450"/>
    <property type="match status" value="1"/>
</dbReference>
<evidence type="ECO:0000313" key="10">
    <source>
        <dbReference type="Proteomes" id="UP000037136"/>
    </source>
</evidence>
<dbReference type="PANTHER" id="PTHR24305:SF232">
    <property type="entry name" value="P450, PUTATIVE (EUROFUNG)-RELATED"/>
    <property type="match status" value="1"/>
</dbReference>
<dbReference type="AlphaFoldDB" id="A0A2A9P2U4"/>
<sequence length="740" mass="81252">MTPSAGQRPAESRGMWWVPGSQELLTPGVLAVPAGQTAVMAQPSGAAAVLRLWLRMVGCVVVSAGEPDPDGHGHSALTLAATLTAVVIATALLYLRALPRPLPGIPYNRKSARRLLGDVSEVRQAAYRRRWIWSQPRLHDAPISQAFLFPFRRPTVIVSDYRTAVDICARRIKEFDRGSRTRECVGITAPNFHFTMQSSDPRLRRHRELLRDLMTPGFLKEVVAPRVYDRAMLLVHLWRLKHSLAGARPFAADHDLCLATLDMISGAAFGMEKSEAALTRETERVRRFQSVPGTGPANAAVFARAAQSPETEALLDIADMVSIAQGSPFSTLAQWLALLKPSHARAHWHRRRLLRRQTAKSLHRLAVVGDGSVPESALDELLRREKMAASKAGRAPDFYSPAIRDEVLGYLLGGHDTTAALLAWWVKHMTRHQDVQARLRRAIRAGHPDALAQGRLPTVEEVVSAPVPYLDAVLEESLRYGSVATLIVRKATCNTQILGYPIPSGTDVIISLTGPSMTEPALAIPEALRSEACRAAKDRVPAWGDDVAEYRPERWLKDGAFDAQAGPSLVFSSGPRQCFGRKQAYLKLRTTVTLLVWSFAFDAIDEELDGWEMTERLVNLPKDCYVRLRKLPLVEVTQIGLPTDGDDAGEDATKLERQEDEAESHDGGPNLERVEPADGDGVAQALQSGGGALAREEDVSAEEVAVEEWGEEELIDDDFCDEGEGARGVVEVSREEDEPG</sequence>
<keyword evidence="5 7" id="KW-0408">Iron</keyword>
<dbReference type="InterPro" id="IPR002403">
    <property type="entry name" value="Cyt_P450_E_grp-IV"/>
</dbReference>
<evidence type="ECO:0000313" key="9">
    <source>
        <dbReference type="EMBL" id="PFH55196.1"/>
    </source>
</evidence>
<dbReference type="EMBL" id="LAZP02001100">
    <property type="protein sequence ID" value="PFH55196.1"/>
    <property type="molecule type" value="Genomic_DNA"/>
</dbReference>
<dbReference type="Gene3D" id="1.10.630.10">
    <property type="entry name" value="Cytochrome P450"/>
    <property type="match status" value="1"/>
</dbReference>
<protein>
    <recommendedName>
        <fullName evidence="11">Cytochrome P450 monooxygenase</fullName>
    </recommendedName>
</protein>
<dbReference type="Proteomes" id="UP000037136">
    <property type="component" value="Unassembled WGS sequence"/>
</dbReference>
<dbReference type="STRING" id="268505.A0A2A9P2U4"/>
<organism evidence="9 10">
    <name type="scientific">Ophiocordyceps unilateralis</name>
    <name type="common">Zombie-ant fungus</name>
    <name type="synonym">Torrubia unilateralis</name>
    <dbReference type="NCBI Taxonomy" id="268505"/>
    <lineage>
        <taxon>Eukaryota</taxon>
        <taxon>Fungi</taxon>
        <taxon>Dikarya</taxon>
        <taxon>Ascomycota</taxon>
        <taxon>Pezizomycotina</taxon>
        <taxon>Sordariomycetes</taxon>
        <taxon>Hypocreomycetidae</taxon>
        <taxon>Hypocreales</taxon>
        <taxon>Ophiocordycipitaceae</taxon>
        <taxon>Ophiocordyceps</taxon>
    </lineage>
</organism>
<keyword evidence="10" id="KW-1185">Reference proteome</keyword>
<accession>A0A2A9P2U4</accession>
<dbReference type="OrthoDB" id="1470350at2759"/>
<comment type="cofactor">
    <cofactor evidence="1 7">
        <name>heme</name>
        <dbReference type="ChEBI" id="CHEBI:30413"/>
    </cofactor>
</comment>
<keyword evidence="6" id="KW-0560">Oxidoreductase</keyword>
<feature type="region of interest" description="Disordered" evidence="8">
    <location>
        <begin position="640"/>
        <end position="740"/>
    </location>
</feature>
<feature type="compositionally biased region" description="Acidic residues" evidence="8">
    <location>
        <begin position="699"/>
        <end position="723"/>
    </location>
</feature>
<evidence type="ECO:0000256" key="8">
    <source>
        <dbReference type="SAM" id="MobiDB-lite"/>
    </source>
</evidence>
<dbReference type="Pfam" id="PF00067">
    <property type="entry name" value="p450"/>
    <property type="match status" value="2"/>
</dbReference>
<proteinExistence type="inferred from homology"/>
<dbReference type="InterPro" id="IPR017972">
    <property type="entry name" value="Cyt_P450_CS"/>
</dbReference>
<dbReference type="PROSITE" id="PS00086">
    <property type="entry name" value="CYTOCHROME_P450"/>
    <property type="match status" value="1"/>
</dbReference>